<gene>
    <name evidence="1" type="ORF">C5F50_05115</name>
</gene>
<dbReference type="GeneID" id="56067433"/>
<keyword evidence="2" id="KW-1185">Reference proteome</keyword>
<dbReference type="AlphaFoldDB" id="A0A7D5RD97"/>
<dbReference type="Proteomes" id="UP000509478">
    <property type="component" value="Chromosome"/>
</dbReference>
<accession>A0A7D5RD97</accession>
<name>A0A7D5RD97_9ARCH</name>
<proteinExistence type="predicted"/>
<evidence type="ECO:0000313" key="1">
    <source>
        <dbReference type="EMBL" id="QLH06521.1"/>
    </source>
</evidence>
<dbReference type="KEGG" id="nue:C5F50_05115"/>
<reference evidence="1 2" key="1">
    <citation type="submission" date="2018-02" db="EMBL/GenBank/DDBJ databases">
        <title>Complete genome of Nitrosopumilus ureaphilus PS0.</title>
        <authorList>
            <person name="Qin W."/>
            <person name="Zheng Y."/>
            <person name="Stahl D.A."/>
        </authorList>
    </citation>
    <scope>NUCLEOTIDE SEQUENCE [LARGE SCALE GENOMIC DNA]</scope>
    <source>
        <strain evidence="1 2">PS0</strain>
    </source>
</reference>
<evidence type="ECO:0000313" key="2">
    <source>
        <dbReference type="Proteomes" id="UP000509478"/>
    </source>
</evidence>
<dbReference type="RefSeq" id="WP_179372603.1">
    <property type="nucleotide sequence ID" value="NZ_CP026995.1"/>
</dbReference>
<protein>
    <submittedName>
        <fullName evidence="1">Uncharacterized protein</fullName>
    </submittedName>
</protein>
<organism evidence="1 2">
    <name type="scientific">Nitrosopumilus ureiphilus</name>
    <dbReference type="NCBI Taxonomy" id="1470067"/>
    <lineage>
        <taxon>Archaea</taxon>
        <taxon>Nitrososphaerota</taxon>
        <taxon>Nitrososphaeria</taxon>
        <taxon>Nitrosopumilales</taxon>
        <taxon>Nitrosopumilaceae</taxon>
        <taxon>Nitrosopumilus</taxon>
    </lineage>
</organism>
<dbReference type="EMBL" id="CP026995">
    <property type="protein sequence ID" value="QLH06521.1"/>
    <property type="molecule type" value="Genomic_DNA"/>
</dbReference>
<sequence>MNSKLLLAGSLSVLSVIGIFFASVSTGNVSPQTSSDIQSLDYSYAFSGGNMTFYEEWCSQTGGVWVDSFCHFKNQEMFDKAAIALEEFKKSKITGVTAQNVCNILEIPCPDKPVFDANFDADNGISGFAYVKGDVQYTFNVRGNEIKYKIQDEDSKWMTFGDPSNHERFSRTTDTVELEHETLTDIVTLFYDPIVKCEEQNGWWARGVCKLPDGTMIDYDPDNTARVGNRNYDENHEDILYNQFKELEIWIHKASTGKNGNHSITIDIDDYVDNGQEIKEIIGKEFSVTFGEQAVLEWNEYTSKKYIYE</sequence>